<dbReference type="InterPro" id="IPR036865">
    <property type="entry name" value="CRAL-TRIO_dom_sf"/>
</dbReference>
<dbReference type="InterPro" id="IPR008936">
    <property type="entry name" value="Rho_GTPase_activation_prot"/>
</dbReference>
<feature type="region of interest" description="Disordered" evidence="2">
    <location>
        <begin position="589"/>
        <end position="614"/>
    </location>
</feature>
<evidence type="ECO:0000259" key="3">
    <source>
        <dbReference type="PROSITE" id="PS50018"/>
    </source>
</evidence>
<comment type="caution">
    <text evidence="4">The sequence shown here is derived from an EMBL/GenBank/DDBJ whole genome shotgun (WGS) entry which is preliminary data.</text>
</comment>
<dbReference type="InterPro" id="IPR039360">
    <property type="entry name" value="Ras_GTPase"/>
</dbReference>
<accession>A0AAV5QXN9</accession>
<dbReference type="InterPro" id="IPR001936">
    <property type="entry name" value="RasGAP_dom"/>
</dbReference>
<gene>
    <name evidence="4" type="ORF">DAPK24_006310</name>
</gene>
<proteinExistence type="predicted"/>
<protein>
    <submittedName>
        <fullName evidence="4">Ras GTPase activating protein</fullName>
    </submittedName>
</protein>
<dbReference type="PANTHER" id="PTHR10194:SF60">
    <property type="entry name" value="RAS GTPASE-ACTIVATING PROTEIN RASKOL"/>
    <property type="match status" value="1"/>
</dbReference>
<sequence>MRKEDLIKSSGISSNHHINQSSQSSSPISNSINNSSKMSNTTSITDSSMETSSSLSSDLSISTRVGNLSKINLEFIPIENLIIEVMFTRIDNILPYKSRFSYDQVLADPTYIQVKSHLLKLSLNQNYHNDLVSSIYNLLIKILKADDINSKSLYDKSVNTLNSLYVVINLLASFLNHLKSNDTLSQLNGSIFSRGGMKTTTTTMFKTHLSSTPTSIMSENLCTKMLSLLLSFKNDSTCLTTLFKITEPTHSISLSTSKLNSINHNPLSPTEFLTADSISKAASTTYTPISELSKTSSLIDESSSSSGNDNNNTIDNTSTSLDDFNEIKKLLLQKSKLKSYEIVSIIDESVSSILLYIAATNQSQYLNFEKLIFKHINVESLYIKGSHLIQFSFITTAKFNANIQFIKDILHITKRNSQRSLLLHFFTESILSWAIYRTNDFIKAPDHSLCSKNAEILFDFLYKQIDYKYCPRIYYGILSCLLLLQPKQITKFINEKSNKSTTQAIKRSISSVAKLNSNKQKFLSDFTQLINKNPDAAQPLISFLLIGCSVGSIDKSHSLYQFVLFLKDPLLKQLNIDLYDTNTAGQSHSFLHHNNNTSHHHHHHSHNNTSSSSNSNTLQINFLHLPSFTSSSGSSFSDDKNSPTSLNNKNLSLSSNSSLNSDDYESNYNNDTDSISNENNKKIIHELKIGVFAINAIVNMDILPKTLNRLLKSSKHSSDLLSLFTGSLRMLILTSSLSDKIFQIIQDLSDSLIKIMSLICKRLNNMRIKNELIKNRKEGISSPSSNPFDDSGSLNSTSSELSDDSEPSLPNFKLTDQETDLGNDIKYNLIKRKINKYDFATLKECLINLLIIYSSYPFLCYPAVESNPNKPDFVTFEKIFRKLMSRVVSLLYLDDDEIFSATESLLLNFCITVANKVPIRVFVAYVGSSIMIDSVSSVGISANITNEKRNRIIRLVLDLLEKRSENSDLKLMYENRHIVDSIHGRDSCRKIITNFEKIVFMGLFSSDLETIRISKRLLQFYVFVITNNHHRKDCFDNSNLQLATNILGDKMTFGIVSIKKKLRDQLCQLKKPTPTLITIWQLMYEKVAIVYDYQNGPTLNSSDKEIDKFFETHVIVEDMEIYCEYLASLGGIILSKEFKDDPRQPIYLKNLQRFISNKFISLFTKDVKKREHAREILSVSNHPYLSELILTQIERFLPKFEINLKNGEFNTCEIFLSVLRSIIQLESESLFMIAVDLWNVNYKLMKMFNVENTSPDFLRLKLKFCKLQVIFLQRLNELSLNGNIMTKNQYARITADYLENSFDLDSVKKPRTRVLTFNTKSNSNSNINNANVKKMSSKIKEFQESELKDLLMDIRVEVSVMLKIIFYELPLDTPRHHYGGSDDDKSTANVVFSNYFNLFVRLLEKLNEMKNSQNETIFNVMTHNSSNIIKEVIQALVNLLNANSKIGLKYSLPLGYHTDELIRISFIDVFSNIIKDISMRFEKVVSRTTLFIGATDLFIDDYDLFLAAASCCPNSKIEAYASAINQLKINERRKLKLIISLIKYEILHTFDKNEILRSNTIGTRVIALYSYDNAKQYLISIFRPIFEEMLNSSEFFEIERVNEDDTRTKEENIKLFFKYLNLIADSLYDSVETMPTGIRLIAKTIFDTTAGVLHDSKYTSINAYLFLRLINPTIVAPERSDIIDSPNLKFKRSLVQLAKVIQTIVNESAVRLPLIEDKLDQLSYARGKFFEFMKKVVDFNMEEKFKSIEIDEIDEQYERGIRIEREILSMKYDESNSGIFLHGFFYSNWMEIRKAYLSQSFGYDITLESKIETIKKMDFILANTGLPRRVRGYEIPETVKDDKSPKGILLYDLMSRTNLTLSDVTFIKVLITKDGLPLICINTLEFPEDLTPEKYIYNLLQTLTKFWETPYCMLMDATAFNNFELFERGRDIARSIVPDKYVENCKRVYYMNMSSKFFEVFKRSEITSTDSHVNPEYIFLSTNDDSRTLSKNKLIGYFNPVSHDSRVTFHDVSIYQEESNRFVPVKLKIGNQFVQVTSALPQRIKLVNKMHIINMVDCYKINELIDISPSSFTGVANEISMIDMKTNKRIIFTSTKKIEIMRTLYFSKARLNNNGNLFTGNNEDAFIGSNNDSLVGQLLNISFAGLLSKSDEVRKSSYSLLSSIQQSVGLKTDKVIEHIEGVIFPYGDIDYICDVSNSIAVNHPNLSYSFLYGFFTSFEKLDEENKKSMVLCISPWVKNIYKNIYLSHSVGGPARTNDLIRKFVRASRDENNYQVFSVFIWPQLSLEDGLIEIIIDEIVAASIDHEAEGHDWFRITRYWPLRSSVEICSVIIGRMKEKSYTMKHNESEIEAHTRWIETTVLARFLSYLVFDSLIFIDRYIGDIFYIVTIYMDYGPLELRKCLLNLLTRTFHSYLSKPTLTAEQHLLIKDQIELLNGARFRMLFGLTREDDRKINENDGFDIEVSNRSVAIITLCDLLTKFLKNDVNPEDYILQMIKWSSCICKIAFDSELQLQNRAILILGSISKQGISGMLLLKILELLRKVGLQYVDSNDAPILSKNLNLMVCSLHAFEQTIQGVNNKSIFNPLMFWFHLTVILTDNITFYKYGARYIKITISKFSEHCKEENIKMIDYIFDSGKMLIEYVDAIEREFDFKITRENFDSILILICCKGLETPFTHSEAVATIKELLKVRYYESKMDKNDDNYKCYLFFLFLTCTSNEDLMEAMEECGFENIEFIIGNNNCMIPKLLIEWFEKPNLNVYTTCIGASIYFMKLKLDEIATSRVITLYVELFKTNPDFVVELFSNDEQVLKKFVLSSTTSNLLEKVLDMVVQLMNNNKYSENLTKGKIREASEFAGIIDSKFSTTKVNIEGVSVVPLETKKRRFKILDDLLENIGEIYKDSLRTDDGGII</sequence>
<dbReference type="Gene3D" id="1.10.506.10">
    <property type="entry name" value="GTPase Activation - p120gap, domain 1"/>
    <property type="match status" value="1"/>
</dbReference>
<dbReference type="SMART" id="SM00323">
    <property type="entry name" value="RasGAP"/>
    <property type="match status" value="1"/>
</dbReference>
<dbReference type="PROSITE" id="PS50018">
    <property type="entry name" value="RAS_GTPASE_ACTIV_2"/>
    <property type="match status" value="1"/>
</dbReference>
<evidence type="ECO:0000313" key="5">
    <source>
        <dbReference type="Proteomes" id="UP001378960"/>
    </source>
</evidence>
<dbReference type="Gene3D" id="3.40.525.10">
    <property type="entry name" value="CRAL-TRIO lipid binding domain"/>
    <property type="match status" value="1"/>
</dbReference>
<dbReference type="EMBL" id="BTGB01000001">
    <property type="protein sequence ID" value="GMM44056.1"/>
    <property type="molecule type" value="Genomic_DNA"/>
</dbReference>
<feature type="domain" description="Ras-GAP" evidence="3">
    <location>
        <begin position="1516"/>
        <end position="1706"/>
    </location>
</feature>
<feature type="region of interest" description="Disordered" evidence="2">
    <location>
        <begin position="634"/>
        <end position="676"/>
    </location>
</feature>
<feature type="compositionally biased region" description="Low complexity" evidence="2">
    <location>
        <begin position="634"/>
        <end position="674"/>
    </location>
</feature>
<feature type="compositionally biased region" description="Low complexity" evidence="2">
    <location>
        <begin position="8"/>
        <end position="54"/>
    </location>
</feature>
<evidence type="ECO:0000256" key="2">
    <source>
        <dbReference type="SAM" id="MobiDB-lite"/>
    </source>
</evidence>
<dbReference type="SUPFAM" id="SSF48350">
    <property type="entry name" value="GTPase activation domain, GAP"/>
    <property type="match status" value="1"/>
</dbReference>
<organism evidence="4 5">
    <name type="scientific">Pichia kluyveri</name>
    <name type="common">Yeast</name>
    <dbReference type="NCBI Taxonomy" id="36015"/>
    <lineage>
        <taxon>Eukaryota</taxon>
        <taxon>Fungi</taxon>
        <taxon>Dikarya</taxon>
        <taxon>Ascomycota</taxon>
        <taxon>Saccharomycotina</taxon>
        <taxon>Pichiomycetes</taxon>
        <taxon>Pichiales</taxon>
        <taxon>Pichiaceae</taxon>
        <taxon>Pichia</taxon>
    </lineage>
</organism>
<name>A0AAV5QXN9_PICKL</name>
<dbReference type="InterPro" id="IPR011993">
    <property type="entry name" value="PH-like_dom_sf"/>
</dbReference>
<evidence type="ECO:0000256" key="1">
    <source>
        <dbReference type="ARBA" id="ARBA00022468"/>
    </source>
</evidence>
<dbReference type="Pfam" id="PF00616">
    <property type="entry name" value="RasGAP"/>
    <property type="match status" value="1"/>
</dbReference>
<reference evidence="4 5" key="1">
    <citation type="journal article" date="2023" name="Elife">
        <title>Identification of key yeast species and microbe-microbe interactions impacting larval growth of Drosophila in the wild.</title>
        <authorList>
            <person name="Mure A."/>
            <person name="Sugiura Y."/>
            <person name="Maeda R."/>
            <person name="Honda K."/>
            <person name="Sakurai N."/>
            <person name="Takahashi Y."/>
            <person name="Watada M."/>
            <person name="Katoh T."/>
            <person name="Gotoh A."/>
            <person name="Gotoh Y."/>
            <person name="Taniguchi I."/>
            <person name="Nakamura K."/>
            <person name="Hayashi T."/>
            <person name="Katayama T."/>
            <person name="Uemura T."/>
            <person name="Hattori Y."/>
        </authorList>
    </citation>
    <scope>NUCLEOTIDE SEQUENCE [LARGE SCALE GENOMIC DNA]</scope>
    <source>
        <strain evidence="4 5">PK-24</strain>
    </source>
</reference>
<keyword evidence="1" id="KW-0343">GTPase activation</keyword>
<dbReference type="PANTHER" id="PTHR10194">
    <property type="entry name" value="RAS GTPASE-ACTIVATING PROTEINS"/>
    <property type="match status" value="1"/>
</dbReference>
<dbReference type="Gene3D" id="2.30.29.30">
    <property type="entry name" value="Pleckstrin-homology domain (PH domain)/Phosphotyrosine-binding domain (PTB)"/>
    <property type="match status" value="1"/>
</dbReference>
<evidence type="ECO:0000313" key="4">
    <source>
        <dbReference type="EMBL" id="GMM44056.1"/>
    </source>
</evidence>
<dbReference type="Proteomes" id="UP001378960">
    <property type="component" value="Unassembled WGS sequence"/>
</dbReference>
<feature type="region of interest" description="Disordered" evidence="2">
    <location>
        <begin position="778"/>
        <end position="815"/>
    </location>
</feature>
<dbReference type="GO" id="GO:0005096">
    <property type="term" value="F:GTPase activator activity"/>
    <property type="evidence" value="ECO:0007669"/>
    <property type="project" value="UniProtKB-KW"/>
</dbReference>
<feature type="region of interest" description="Disordered" evidence="2">
    <location>
        <begin position="1"/>
        <end position="54"/>
    </location>
</feature>
<keyword evidence="5" id="KW-1185">Reference proteome</keyword>
<feature type="compositionally biased region" description="Low complexity" evidence="2">
    <location>
        <begin position="789"/>
        <end position="800"/>
    </location>
</feature>